<dbReference type="AlphaFoldDB" id="A0AA88DQB4"/>
<evidence type="ECO:0000256" key="1">
    <source>
        <dbReference type="SAM" id="MobiDB-lite"/>
    </source>
</evidence>
<reference evidence="2" key="1">
    <citation type="submission" date="2023-07" db="EMBL/GenBank/DDBJ databases">
        <title>draft genome sequence of fig (Ficus carica).</title>
        <authorList>
            <person name="Takahashi T."/>
            <person name="Nishimura K."/>
        </authorList>
    </citation>
    <scope>NUCLEOTIDE SEQUENCE</scope>
</reference>
<dbReference type="Proteomes" id="UP001187192">
    <property type="component" value="Unassembled WGS sequence"/>
</dbReference>
<keyword evidence="3" id="KW-1185">Reference proteome</keyword>
<protein>
    <submittedName>
        <fullName evidence="2">Uncharacterized protein</fullName>
    </submittedName>
</protein>
<feature type="region of interest" description="Disordered" evidence="1">
    <location>
        <begin position="420"/>
        <end position="443"/>
    </location>
</feature>
<comment type="caution">
    <text evidence="2">The sequence shown here is derived from an EMBL/GenBank/DDBJ whole genome shotgun (WGS) entry which is preliminary data.</text>
</comment>
<gene>
    <name evidence="2" type="ORF">TIFTF001_028620</name>
</gene>
<organism evidence="2 3">
    <name type="scientific">Ficus carica</name>
    <name type="common">Common fig</name>
    <dbReference type="NCBI Taxonomy" id="3494"/>
    <lineage>
        <taxon>Eukaryota</taxon>
        <taxon>Viridiplantae</taxon>
        <taxon>Streptophyta</taxon>
        <taxon>Embryophyta</taxon>
        <taxon>Tracheophyta</taxon>
        <taxon>Spermatophyta</taxon>
        <taxon>Magnoliopsida</taxon>
        <taxon>eudicotyledons</taxon>
        <taxon>Gunneridae</taxon>
        <taxon>Pentapetalae</taxon>
        <taxon>rosids</taxon>
        <taxon>fabids</taxon>
        <taxon>Rosales</taxon>
        <taxon>Moraceae</taxon>
        <taxon>Ficeae</taxon>
        <taxon>Ficus</taxon>
    </lineage>
</organism>
<feature type="region of interest" description="Disordered" evidence="1">
    <location>
        <begin position="224"/>
        <end position="399"/>
    </location>
</feature>
<name>A0AA88DQB4_FICCA</name>
<feature type="compositionally biased region" description="Low complexity" evidence="1">
    <location>
        <begin position="288"/>
        <end position="307"/>
    </location>
</feature>
<dbReference type="EMBL" id="BTGU01000088">
    <property type="protein sequence ID" value="GMN59533.1"/>
    <property type="molecule type" value="Genomic_DNA"/>
</dbReference>
<sequence length="443" mass="48304">MPVRPAGLASLLAGADRVFRTGLTGIGQVGQENKCLLVFRTDLTGLGHAGQENQRALGMIGPDRVFRIGLTGPGQAGPIWTEFSGPVPVSSVRKSKRKMSEIVIYFQYDGEWKEKDDGSYEWCRRNKEIKSIILLDDSDKVKYSEVIDCIFKRLHVDQKNFCKTTQRRSMLYVELMKKVEDGLEVEGDGGCNMENDGNIRDEFFNVNMEPQNYNNIKWWPIKPVQKTRSGSDRPNRGRPSRSGKHGSDRTGLTGTGQAGQENTARIGPADRDRSSRSGKPAPAPPAQREPAHASASSHTPASTANPAPARPYTPGQPARVQRPPAHAIARSAPTRPTSARAKRPPPPPAPARRTSARAPPAHSQRPPAGHHIINQRASALVRTGLTGPGQAGPENQRAILLASPPDQPYLSWSGRSVKPASNFARWPVGPAGPVPVRSVRKNR</sequence>
<accession>A0AA88DQB4</accession>
<proteinExistence type="predicted"/>
<feature type="compositionally biased region" description="Low complexity" evidence="1">
    <location>
        <begin position="351"/>
        <end position="361"/>
    </location>
</feature>
<evidence type="ECO:0000313" key="2">
    <source>
        <dbReference type="EMBL" id="GMN59533.1"/>
    </source>
</evidence>
<evidence type="ECO:0000313" key="3">
    <source>
        <dbReference type="Proteomes" id="UP001187192"/>
    </source>
</evidence>